<reference evidence="2" key="1">
    <citation type="submission" date="2015-07" db="EMBL/GenBank/DDBJ databases">
        <title>Transcriptome Assembly of Anthurium amnicola.</title>
        <authorList>
            <person name="Suzuki J."/>
        </authorList>
    </citation>
    <scope>NUCLEOTIDE SEQUENCE</scope>
</reference>
<dbReference type="AlphaFoldDB" id="A0A1D1YR44"/>
<feature type="transmembrane region" description="Helical" evidence="1">
    <location>
        <begin position="12"/>
        <end position="31"/>
    </location>
</feature>
<dbReference type="PANTHER" id="PTHR46371">
    <property type="entry name" value="OS04G0464100 PROTEIN"/>
    <property type="match status" value="1"/>
</dbReference>
<accession>A0A1D1YR44</accession>
<sequence length="212" mass="23139">LSPPKPRPHRKRGVLLFPTSLILTMVGSFLMSKEHLWVLLVCSASINRGNDLSISTSFLSHSFLAINHSVLVGPLSSSAEGNLITSPERMKQKVVIRLQMDDAKRRSKAMKIVVGVTGVLSAAIEGADKNQIVVVGEGVDSITLTTLLRKNMGFAQLISVSAVQDKKEEKKKEEKKPESTVQSVVAWPSMAGGYYTQPYNYVGQQEPSCCIL</sequence>
<dbReference type="InterPro" id="IPR044296">
    <property type="entry name" value="HIPP46"/>
</dbReference>
<feature type="non-terminal residue" evidence="2">
    <location>
        <position position="1"/>
    </location>
</feature>
<keyword evidence="1" id="KW-0812">Transmembrane</keyword>
<dbReference type="Gene3D" id="3.30.70.100">
    <property type="match status" value="1"/>
</dbReference>
<proteinExistence type="predicted"/>
<protein>
    <submittedName>
        <fullName evidence="2">Uncharacterized protein C50C3.2</fullName>
    </submittedName>
</protein>
<organism evidence="2">
    <name type="scientific">Anthurium amnicola</name>
    <dbReference type="NCBI Taxonomy" id="1678845"/>
    <lineage>
        <taxon>Eukaryota</taxon>
        <taxon>Viridiplantae</taxon>
        <taxon>Streptophyta</taxon>
        <taxon>Embryophyta</taxon>
        <taxon>Tracheophyta</taxon>
        <taxon>Spermatophyta</taxon>
        <taxon>Magnoliopsida</taxon>
        <taxon>Liliopsida</taxon>
        <taxon>Araceae</taxon>
        <taxon>Pothoideae</taxon>
        <taxon>Potheae</taxon>
        <taxon>Anthurium</taxon>
    </lineage>
</organism>
<keyword evidence="1" id="KW-0472">Membrane</keyword>
<evidence type="ECO:0000256" key="1">
    <source>
        <dbReference type="SAM" id="Phobius"/>
    </source>
</evidence>
<dbReference type="EMBL" id="GDJX01010852">
    <property type="protein sequence ID" value="JAT57084.1"/>
    <property type="molecule type" value="Transcribed_RNA"/>
</dbReference>
<keyword evidence="1" id="KW-1133">Transmembrane helix</keyword>
<name>A0A1D1YR44_9ARAE</name>
<gene>
    <name evidence="2" type="primary">C50C3.2</name>
    <name evidence="2" type="synonym">C50C3.3_0</name>
    <name evidence="2" type="ORF">g.89415</name>
</gene>
<evidence type="ECO:0000313" key="2">
    <source>
        <dbReference type="EMBL" id="JAT57084.1"/>
    </source>
</evidence>